<evidence type="ECO:0000313" key="3">
    <source>
        <dbReference type="Proteomes" id="UP000036681"/>
    </source>
</evidence>
<dbReference type="AlphaFoldDB" id="A0A0M3HLN2"/>
<dbReference type="PROSITE" id="PS50015">
    <property type="entry name" value="SAP_B"/>
    <property type="match status" value="1"/>
</dbReference>
<reference evidence="4" key="1">
    <citation type="submission" date="2017-02" db="UniProtKB">
        <authorList>
            <consortium name="WormBaseParasite"/>
        </authorList>
    </citation>
    <scope>IDENTIFICATION</scope>
</reference>
<keyword evidence="1" id="KW-1015">Disulfide bond</keyword>
<dbReference type="Proteomes" id="UP000036681">
    <property type="component" value="Unplaced"/>
</dbReference>
<sequence length="50" mass="5693">MSSKCDSIPNKENRIGCRQMLREHFRELFNGLIAHPATEPQQLCTALGFC</sequence>
<dbReference type="InterPro" id="IPR011001">
    <property type="entry name" value="Saposin-like"/>
</dbReference>
<accession>A0A0M3HLN2</accession>
<evidence type="ECO:0000313" key="4">
    <source>
        <dbReference type="WBParaSite" id="ALUE_0000242701-mRNA-1"/>
    </source>
</evidence>
<proteinExistence type="predicted"/>
<dbReference type="SUPFAM" id="SSF47862">
    <property type="entry name" value="Saposin"/>
    <property type="match status" value="1"/>
</dbReference>
<feature type="domain" description="Saposin B-type" evidence="2">
    <location>
        <begin position="1"/>
        <end position="50"/>
    </location>
</feature>
<dbReference type="Gene3D" id="1.10.225.10">
    <property type="entry name" value="Saposin-like"/>
    <property type="match status" value="1"/>
</dbReference>
<dbReference type="InterPro" id="IPR008139">
    <property type="entry name" value="SaposinB_dom"/>
</dbReference>
<name>A0A0M3HLN2_ASCLU</name>
<protein>
    <submittedName>
        <fullName evidence="4">Saposin B-type domain-containing protein</fullName>
    </submittedName>
</protein>
<keyword evidence="3" id="KW-1185">Reference proteome</keyword>
<evidence type="ECO:0000259" key="2">
    <source>
        <dbReference type="PROSITE" id="PS50015"/>
    </source>
</evidence>
<organism evidence="3 4">
    <name type="scientific">Ascaris lumbricoides</name>
    <name type="common">Giant roundworm</name>
    <dbReference type="NCBI Taxonomy" id="6252"/>
    <lineage>
        <taxon>Eukaryota</taxon>
        <taxon>Metazoa</taxon>
        <taxon>Ecdysozoa</taxon>
        <taxon>Nematoda</taxon>
        <taxon>Chromadorea</taxon>
        <taxon>Rhabditida</taxon>
        <taxon>Spirurina</taxon>
        <taxon>Ascaridomorpha</taxon>
        <taxon>Ascaridoidea</taxon>
        <taxon>Ascarididae</taxon>
        <taxon>Ascaris</taxon>
    </lineage>
</organism>
<dbReference type="WBParaSite" id="ALUE_0000242701-mRNA-1">
    <property type="protein sequence ID" value="ALUE_0000242701-mRNA-1"/>
    <property type="gene ID" value="ALUE_0000242701"/>
</dbReference>
<evidence type="ECO:0000256" key="1">
    <source>
        <dbReference type="ARBA" id="ARBA00023157"/>
    </source>
</evidence>